<dbReference type="SUPFAM" id="SSF81383">
    <property type="entry name" value="F-box domain"/>
    <property type="match status" value="1"/>
</dbReference>
<feature type="domain" description="F-box" evidence="1">
    <location>
        <begin position="200"/>
        <end position="239"/>
    </location>
</feature>
<sequence length="454" mass="50536">MAATDAGLHTGEILERILLSLAPPEVLLNSRVSRFWQATIKGSIQIKRGLFLASLDGTLGRAGMFIANPYLSFGFRRTDFQYMAKWALTRVCFLPGNHGSWEKMLVTQPPCASLIARCECCTEMGGITHTGGRKVLRNATGVTMGEFVGAIHAHLPLCGPGEMQHSAINATMLAISDAVKPPQVSDGKAPTPARDQVFSMPELIENIVGHLPANQILVNQRVCHTWKYAIASKDLQEKLYLRPSSNELVEFRSSFDLGDTDIVTVDLSLVSTPFDNSLGKWQQVSSKKPLTPKPNPLLHRYLIPLKAPNNTTEFSFVHHGLIAEPLHYPHHISIAMLGAGIGATTTKHFGPRTIPEWKAMCRKRASWRKMFVTQPPCRTLDFKCERMRKVVRLENSKGITMGYVVWFLKRHASQCEDCMKTSALPQWRFRGNDFGEMGKEIGLLRERSDVGEGS</sequence>
<gene>
    <name evidence="2" type="ORF">CKM354_000913400</name>
</gene>
<evidence type="ECO:0000313" key="2">
    <source>
        <dbReference type="EMBL" id="GIZ45990.1"/>
    </source>
</evidence>
<evidence type="ECO:0000313" key="3">
    <source>
        <dbReference type="Proteomes" id="UP000825890"/>
    </source>
</evidence>
<name>A0A9P3FK55_9PEZI</name>
<accession>A0A9P3FK55</accession>
<feature type="domain" description="F-box" evidence="1">
    <location>
        <begin position="12"/>
        <end position="48"/>
    </location>
</feature>
<dbReference type="GeneID" id="68294709"/>
<organism evidence="2 3">
    <name type="scientific">Cercospora kikuchii</name>
    <dbReference type="NCBI Taxonomy" id="84275"/>
    <lineage>
        <taxon>Eukaryota</taxon>
        <taxon>Fungi</taxon>
        <taxon>Dikarya</taxon>
        <taxon>Ascomycota</taxon>
        <taxon>Pezizomycotina</taxon>
        <taxon>Dothideomycetes</taxon>
        <taxon>Dothideomycetidae</taxon>
        <taxon>Mycosphaerellales</taxon>
        <taxon>Mycosphaerellaceae</taxon>
        <taxon>Cercospora</taxon>
    </lineage>
</organism>
<keyword evidence="3" id="KW-1185">Reference proteome</keyword>
<protein>
    <recommendedName>
        <fullName evidence="1">F-box domain-containing protein</fullName>
    </recommendedName>
</protein>
<dbReference type="Proteomes" id="UP000825890">
    <property type="component" value="Unassembled WGS sequence"/>
</dbReference>
<dbReference type="InterPro" id="IPR036047">
    <property type="entry name" value="F-box-like_dom_sf"/>
</dbReference>
<comment type="caution">
    <text evidence="2">The sequence shown here is derived from an EMBL/GenBank/DDBJ whole genome shotgun (WGS) entry which is preliminary data.</text>
</comment>
<reference evidence="2 3" key="1">
    <citation type="submission" date="2021-01" db="EMBL/GenBank/DDBJ databases">
        <title>Cercospora kikuchii MAFF 305040 whole genome shotgun sequence.</title>
        <authorList>
            <person name="Kashiwa T."/>
            <person name="Suzuki T."/>
        </authorList>
    </citation>
    <scope>NUCLEOTIDE SEQUENCE [LARGE SCALE GENOMIC DNA]</scope>
    <source>
        <strain evidence="2 3">MAFF 305040</strain>
    </source>
</reference>
<dbReference type="InterPro" id="IPR001810">
    <property type="entry name" value="F-box_dom"/>
</dbReference>
<dbReference type="AlphaFoldDB" id="A0A9P3FK55"/>
<dbReference type="EMBL" id="BOLY01000006">
    <property type="protein sequence ID" value="GIZ45990.1"/>
    <property type="molecule type" value="Genomic_DNA"/>
</dbReference>
<dbReference type="RefSeq" id="XP_044660477.1">
    <property type="nucleotide sequence ID" value="XM_044804542.1"/>
</dbReference>
<dbReference type="SMART" id="SM00256">
    <property type="entry name" value="FBOX"/>
    <property type="match status" value="2"/>
</dbReference>
<proteinExistence type="predicted"/>
<evidence type="ECO:0000259" key="1">
    <source>
        <dbReference type="SMART" id="SM00256"/>
    </source>
</evidence>
<dbReference type="OrthoDB" id="3800738at2759"/>